<keyword evidence="4" id="KW-1185">Reference proteome</keyword>
<dbReference type="GO" id="GO:0052851">
    <property type="term" value="F:ferric-chelate reductase (NADPH) activity"/>
    <property type="evidence" value="ECO:0007669"/>
    <property type="project" value="TreeGrafter"/>
</dbReference>
<dbReference type="InterPro" id="IPR028939">
    <property type="entry name" value="P5C_Rdtase_cat_N"/>
</dbReference>
<dbReference type="InterPro" id="IPR036291">
    <property type="entry name" value="NAD(P)-bd_dom_sf"/>
</dbReference>
<feature type="domain" description="Pyrroline-5-carboxylate reductase catalytic N-terminal" evidence="2">
    <location>
        <begin position="11"/>
        <end position="98"/>
    </location>
</feature>
<evidence type="ECO:0000313" key="4">
    <source>
        <dbReference type="Proteomes" id="UP000256727"/>
    </source>
</evidence>
<dbReference type="OrthoDB" id="1523398at2"/>
<proteinExistence type="predicted"/>
<dbReference type="GO" id="GO:0015677">
    <property type="term" value="P:copper ion import"/>
    <property type="evidence" value="ECO:0007669"/>
    <property type="project" value="TreeGrafter"/>
</dbReference>
<sequence length="221" mass="23104">MTTTAVTPGSIGILGAGRVGAAVARRAVESGYEVRIATAKPAGEIALLAEIVTPGAVAVDAAGLAETDLTVIAIPLRRYRDLDPAHFAGRTVVDVMNYWAPTDGEQSDFERDARSTSEVIQDHLHGALLVKSLNHIGYHDLEADHRVPGAADRRALAVASDHEQSRALVATFIDRIGFDAVDAGPLAAGRLLQPGTDVFNGSHSASQLRGLLAEACLGARA</sequence>
<protein>
    <recommendedName>
        <fullName evidence="2">Pyrroline-5-carboxylate reductase catalytic N-terminal domain-containing protein</fullName>
    </recommendedName>
</protein>
<dbReference type="Pfam" id="PF03807">
    <property type="entry name" value="F420_oxidored"/>
    <property type="match status" value="1"/>
</dbReference>
<name>A0A3D9L904_9MICC</name>
<evidence type="ECO:0000313" key="3">
    <source>
        <dbReference type="EMBL" id="REE02330.1"/>
    </source>
</evidence>
<dbReference type="Proteomes" id="UP000256727">
    <property type="component" value="Unassembled WGS sequence"/>
</dbReference>
<evidence type="ECO:0000256" key="1">
    <source>
        <dbReference type="ARBA" id="ARBA00023002"/>
    </source>
</evidence>
<dbReference type="Gene3D" id="3.40.50.720">
    <property type="entry name" value="NAD(P)-binding Rossmann-like Domain"/>
    <property type="match status" value="1"/>
</dbReference>
<keyword evidence="1" id="KW-0560">Oxidoreductase</keyword>
<reference evidence="3 4" key="1">
    <citation type="submission" date="2018-07" db="EMBL/GenBank/DDBJ databases">
        <title>Sequencing the genomes of 1000 actinobacteria strains.</title>
        <authorList>
            <person name="Klenk H.-P."/>
        </authorList>
    </citation>
    <scope>NUCLEOTIDE SEQUENCE [LARGE SCALE GENOMIC DNA]</scope>
    <source>
        <strain evidence="3 4">DSM 14442</strain>
    </source>
</reference>
<dbReference type="EMBL" id="QREH01000001">
    <property type="protein sequence ID" value="REE02330.1"/>
    <property type="molecule type" value="Genomic_DNA"/>
</dbReference>
<accession>A0A3D9L904</accession>
<dbReference type="RefSeq" id="WP_115930624.1">
    <property type="nucleotide sequence ID" value="NZ_QREH01000001.1"/>
</dbReference>
<organism evidence="3 4">
    <name type="scientific">Citricoccus muralis</name>
    <dbReference type="NCBI Taxonomy" id="169134"/>
    <lineage>
        <taxon>Bacteria</taxon>
        <taxon>Bacillati</taxon>
        <taxon>Actinomycetota</taxon>
        <taxon>Actinomycetes</taxon>
        <taxon>Micrococcales</taxon>
        <taxon>Micrococcaceae</taxon>
        <taxon>Citricoccus</taxon>
    </lineage>
</organism>
<evidence type="ECO:0000259" key="2">
    <source>
        <dbReference type="Pfam" id="PF03807"/>
    </source>
</evidence>
<dbReference type="GO" id="GO:0005886">
    <property type="term" value="C:plasma membrane"/>
    <property type="evidence" value="ECO:0007669"/>
    <property type="project" value="TreeGrafter"/>
</dbReference>
<dbReference type="GO" id="GO:0008823">
    <property type="term" value="F:cupric reductase (NADH) activity"/>
    <property type="evidence" value="ECO:0007669"/>
    <property type="project" value="TreeGrafter"/>
</dbReference>
<dbReference type="SUPFAM" id="SSF51735">
    <property type="entry name" value="NAD(P)-binding Rossmann-fold domains"/>
    <property type="match status" value="1"/>
</dbReference>
<dbReference type="PANTHER" id="PTHR14239:SF0">
    <property type="entry name" value="F420-DEPENDENT NADP REDUCTASE"/>
    <property type="match status" value="1"/>
</dbReference>
<dbReference type="AlphaFoldDB" id="A0A3D9L904"/>
<comment type="caution">
    <text evidence="3">The sequence shown here is derived from an EMBL/GenBank/DDBJ whole genome shotgun (WGS) entry which is preliminary data.</text>
</comment>
<dbReference type="InterPro" id="IPR051267">
    <property type="entry name" value="STEAP_metalloreductase"/>
</dbReference>
<gene>
    <name evidence="3" type="ORF">C8E99_0097</name>
</gene>
<dbReference type="PANTHER" id="PTHR14239">
    <property type="entry name" value="DUDULIN-RELATED"/>
    <property type="match status" value="1"/>
</dbReference>